<feature type="compositionally biased region" description="Basic and acidic residues" evidence="5">
    <location>
        <begin position="201"/>
        <end position="227"/>
    </location>
</feature>
<feature type="region of interest" description="Disordered" evidence="5">
    <location>
        <begin position="418"/>
        <end position="452"/>
    </location>
</feature>
<comment type="caution">
    <text evidence="7">The sequence shown here is derived from an EMBL/GenBank/DDBJ whole genome shotgun (WGS) entry which is preliminary data.</text>
</comment>
<organism evidence="7 8">
    <name type="scientific">Adineta steineri</name>
    <dbReference type="NCBI Taxonomy" id="433720"/>
    <lineage>
        <taxon>Eukaryota</taxon>
        <taxon>Metazoa</taxon>
        <taxon>Spiralia</taxon>
        <taxon>Gnathifera</taxon>
        <taxon>Rotifera</taxon>
        <taxon>Eurotatoria</taxon>
        <taxon>Bdelloidea</taxon>
        <taxon>Adinetida</taxon>
        <taxon>Adinetidae</taxon>
        <taxon>Adineta</taxon>
    </lineage>
</organism>
<reference evidence="7" key="1">
    <citation type="submission" date="2021-02" db="EMBL/GenBank/DDBJ databases">
        <authorList>
            <person name="Nowell W R."/>
        </authorList>
    </citation>
    <scope>NUCLEOTIDE SEQUENCE</scope>
</reference>
<feature type="domain" description="RRM" evidence="6">
    <location>
        <begin position="547"/>
        <end position="653"/>
    </location>
</feature>
<proteinExistence type="predicted"/>
<dbReference type="InterPro" id="IPR000504">
    <property type="entry name" value="RRM_dom"/>
</dbReference>
<evidence type="ECO:0000256" key="3">
    <source>
        <dbReference type="ARBA" id="ARBA00023242"/>
    </source>
</evidence>
<evidence type="ECO:0000256" key="4">
    <source>
        <dbReference type="PROSITE-ProRule" id="PRU00176"/>
    </source>
</evidence>
<evidence type="ECO:0000313" key="7">
    <source>
        <dbReference type="EMBL" id="CAF1061387.1"/>
    </source>
</evidence>
<name>A0A814L5D8_9BILA</name>
<feature type="compositionally biased region" description="Polar residues" evidence="5">
    <location>
        <begin position="228"/>
        <end position="239"/>
    </location>
</feature>
<gene>
    <name evidence="7" type="ORF">IZO911_LOCUS20896</name>
</gene>
<dbReference type="SMART" id="SM00360">
    <property type="entry name" value="RRM"/>
    <property type="match status" value="2"/>
</dbReference>
<dbReference type="Proteomes" id="UP000663860">
    <property type="component" value="Unassembled WGS sequence"/>
</dbReference>
<dbReference type="PANTHER" id="PTHR23238">
    <property type="entry name" value="RNA BINDING PROTEIN"/>
    <property type="match status" value="1"/>
</dbReference>
<feature type="region of interest" description="Disordered" evidence="5">
    <location>
        <begin position="137"/>
        <end position="319"/>
    </location>
</feature>
<comment type="subcellular location">
    <subcellularLocation>
        <location evidence="1">Nucleus</location>
    </subcellularLocation>
</comment>
<evidence type="ECO:0000256" key="5">
    <source>
        <dbReference type="SAM" id="MobiDB-lite"/>
    </source>
</evidence>
<dbReference type="Gene3D" id="3.30.70.330">
    <property type="match status" value="2"/>
</dbReference>
<evidence type="ECO:0000259" key="6">
    <source>
        <dbReference type="PROSITE" id="PS50102"/>
    </source>
</evidence>
<dbReference type="InterPro" id="IPR034870">
    <property type="entry name" value="TET_fam"/>
</dbReference>
<dbReference type="GO" id="GO:0003723">
    <property type="term" value="F:RNA binding"/>
    <property type="evidence" value="ECO:0007669"/>
    <property type="project" value="UniProtKB-UniRule"/>
</dbReference>
<dbReference type="PROSITE" id="PS50102">
    <property type="entry name" value="RRM"/>
    <property type="match status" value="1"/>
</dbReference>
<dbReference type="InterPro" id="IPR035979">
    <property type="entry name" value="RBD_domain_sf"/>
</dbReference>
<dbReference type="EMBL" id="CAJNOE010000220">
    <property type="protein sequence ID" value="CAF1061387.1"/>
    <property type="molecule type" value="Genomic_DNA"/>
</dbReference>
<evidence type="ECO:0000313" key="8">
    <source>
        <dbReference type="Proteomes" id="UP000663860"/>
    </source>
</evidence>
<protein>
    <recommendedName>
        <fullName evidence="6">RRM domain-containing protein</fullName>
    </recommendedName>
</protein>
<dbReference type="SUPFAM" id="SSF54928">
    <property type="entry name" value="RNA-binding domain, RBD"/>
    <property type="match status" value="2"/>
</dbReference>
<evidence type="ECO:0000256" key="1">
    <source>
        <dbReference type="ARBA" id="ARBA00004123"/>
    </source>
</evidence>
<evidence type="ECO:0000256" key="2">
    <source>
        <dbReference type="ARBA" id="ARBA00022884"/>
    </source>
</evidence>
<dbReference type="GO" id="GO:0006355">
    <property type="term" value="P:regulation of DNA-templated transcription"/>
    <property type="evidence" value="ECO:0007669"/>
    <property type="project" value="InterPro"/>
</dbReference>
<keyword evidence="3" id="KW-0539">Nucleus</keyword>
<dbReference type="GO" id="GO:0005634">
    <property type="term" value="C:nucleus"/>
    <property type="evidence" value="ECO:0007669"/>
    <property type="project" value="UniProtKB-SubCell"/>
</dbReference>
<accession>A0A814L5D8</accession>
<feature type="compositionally biased region" description="Acidic residues" evidence="5">
    <location>
        <begin position="660"/>
        <end position="671"/>
    </location>
</feature>
<dbReference type="InterPro" id="IPR012677">
    <property type="entry name" value="Nucleotide-bd_a/b_plait_sf"/>
</dbReference>
<sequence>MGNEASTPDVPQPTPLIEDHLLIWTDGSIGKNDEHSQDTLSELHKAVKKVETCTKSEQCIKLLNGMNNEKVLIICSGSLGKDLVSQIHHMPNLVGIYIFCGNEAFHTEWTTNWPKIKLVSTKIESICNAMKKELIDSIPKKDPELPVEEKKDKSNEQTPNPGPPVEENQDTPKEQAPNPGPLVEKNQDTPKEQAPNPGPPVEEKKDTPKEQTSDSEVPVKETKDTSKKQISNPDMTSQPKVALQPTDPPNKAFPLSPHDTIKSDSLYPDPNARVDDNPTSVAAIDGDDQDQESSDEKSESTDDTNSVTSGSVVGEPSVDKRGIYKPSVGGLANAGLFKKNTIFIHGLPSTMPEQLLFDTLRDAFCTVGRIKYDKRKKKLSIHLSKNKKNKAQLSGNAEITFEKKEAVAEAIEKYNREVLSDEESESTDDTNSVASGSLVGEPGVNKPGNHTPSVGGLANGGLFKKNAIFINGLPSTIEEQLLFDTLWDEFSTIGPIKIDKQTKEPSICFVKNQQRNQEESENTDNTDSIASESVADDLNDVPMFKKNTIFISSLPSTMPEQLLFDTLQNEFGTVGPIKFDKRRNKSSIHLFKNKNNNAQLTGCAEITFKNEEAVEEAIKKYNRNLQSSCVFRNIQLNERTASSSPVQSTLSQKTVINNLDSEESSDTEDNESVASAGENDVADGSQIFQKNMILIRALPSFMPEQDLSDALFAMFSTVGKIKVMTKKNSTKQVLKSIISCLDRSADTEAMHSFM</sequence>
<feature type="region of interest" description="Disordered" evidence="5">
    <location>
        <begin position="656"/>
        <end position="680"/>
    </location>
</feature>
<feature type="compositionally biased region" description="Basic and acidic residues" evidence="5">
    <location>
        <begin position="137"/>
        <end position="155"/>
    </location>
</feature>
<keyword evidence="2 4" id="KW-0694">RNA-binding</keyword>
<dbReference type="AlphaFoldDB" id="A0A814L5D8"/>